<sequence>MSTNATSESSRARNSRDDVVSTAMRMLASGGLPAFSMRALARELEVQPSALYWHFADKQSLLAAIADEIVASMPERAAGETLAESAAALRDALLAHMDGAEILLSSISLGLADDAALVRLQLAGEDAGLERARAQSLAGATLHFVLGHVSHEQQRAQALAAGVEVRAHPHAADDASFEAGLALLEPGTER</sequence>
<gene>
    <name evidence="7" type="ORF">M3M28_06465</name>
</gene>
<dbReference type="InterPro" id="IPR003012">
    <property type="entry name" value="Tet_transcr_reg_TetR"/>
</dbReference>
<reference evidence="7" key="1">
    <citation type="submission" date="2022-05" db="EMBL/GenBank/DDBJ databases">
        <title>Complete genome sequence of toluene-degrading Gulosibacter sediminis strain ACHW.36C.</title>
        <authorList>
            <person name="Wai A.C."/>
            <person name="Lai G.K."/>
            <person name="Griffin S.D."/>
            <person name="Leung F.C."/>
        </authorList>
    </citation>
    <scope>NUCLEOTIDE SEQUENCE [LARGE SCALE GENOMIC DNA]</scope>
    <source>
        <strain evidence="7">ACHW.36C</strain>
    </source>
</reference>
<dbReference type="PANTHER" id="PTHR30055">
    <property type="entry name" value="HTH-TYPE TRANSCRIPTIONAL REGULATOR RUTR"/>
    <property type="match status" value="1"/>
</dbReference>
<dbReference type="SUPFAM" id="SSF48498">
    <property type="entry name" value="Tetracyclin repressor-like, C-terminal domain"/>
    <property type="match status" value="1"/>
</dbReference>
<dbReference type="Gene3D" id="1.10.10.60">
    <property type="entry name" value="Homeodomain-like"/>
    <property type="match status" value="1"/>
</dbReference>
<dbReference type="InterPro" id="IPR001647">
    <property type="entry name" value="HTH_TetR"/>
</dbReference>
<keyword evidence="2" id="KW-0805">Transcription regulation</keyword>
<evidence type="ECO:0000313" key="7">
    <source>
        <dbReference type="EMBL" id="UQN13733.1"/>
    </source>
</evidence>
<keyword evidence="4" id="KW-0804">Transcription</keyword>
<dbReference type="InterPro" id="IPR004111">
    <property type="entry name" value="Repressor_TetR_C"/>
</dbReference>
<dbReference type="PROSITE" id="PS50977">
    <property type="entry name" value="HTH_TETR_2"/>
    <property type="match status" value="1"/>
</dbReference>
<dbReference type="PANTHER" id="PTHR30055:SF239">
    <property type="entry name" value="TRANSCRIPTIONAL REGULATORY PROTEIN"/>
    <property type="match status" value="1"/>
</dbReference>
<accession>A0ABY4MX00</accession>
<dbReference type="Pfam" id="PF02909">
    <property type="entry name" value="TetR_C_1"/>
    <property type="match status" value="1"/>
</dbReference>
<dbReference type="InterPro" id="IPR036271">
    <property type="entry name" value="Tet_transcr_reg_TetR-rel_C_sf"/>
</dbReference>
<evidence type="ECO:0000256" key="4">
    <source>
        <dbReference type="ARBA" id="ARBA00023163"/>
    </source>
</evidence>
<evidence type="ECO:0000256" key="2">
    <source>
        <dbReference type="ARBA" id="ARBA00023015"/>
    </source>
</evidence>
<keyword evidence="3 5" id="KW-0238">DNA-binding</keyword>
<dbReference type="Pfam" id="PF00440">
    <property type="entry name" value="TetR_N"/>
    <property type="match status" value="1"/>
</dbReference>
<dbReference type="PRINTS" id="PR00400">
    <property type="entry name" value="TETREPRESSOR"/>
</dbReference>
<proteinExistence type="predicted"/>
<dbReference type="PRINTS" id="PR00455">
    <property type="entry name" value="HTHTETR"/>
</dbReference>
<dbReference type="EMBL" id="CP097160">
    <property type="protein sequence ID" value="UQN13733.1"/>
    <property type="molecule type" value="Genomic_DNA"/>
</dbReference>
<dbReference type="InterPro" id="IPR050109">
    <property type="entry name" value="HTH-type_TetR-like_transc_reg"/>
</dbReference>
<feature type="domain" description="HTH tetR-type" evidence="6">
    <location>
        <begin position="13"/>
        <end position="73"/>
    </location>
</feature>
<dbReference type="SUPFAM" id="SSF46689">
    <property type="entry name" value="Homeodomain-like"/>
    <property type="match status" value="1"/>
</dbReference>
<name>A0ABY4MX00_9MICO</name>
<dbReference type="Gene3D" id="1.10.357.10">
    <property type="entry name" value="Tetracycline Repressor, domain 2"/>
    <property type="match status" value="1"/>
</dbReference>
<evidence type="ECO:0000256" key="5">
    <source>
        <dbReference type="PROSITE-ProRule" id="PRU00335"/>
    </source>
</evidence>
<evidence type="ECO:0000259" key="6">
    <source>
        <dbReference type="PROSITE" id="PS50977"/>
    </source>
</evidence>
<protein>
    <submittedName>
        <fullName evidence="7">TetR family transcriptional regulator</fullName>
    </submittedName>
</protein>
<evidence type="ECO:0000256" key="1">
    <source>
        <dbReference type="ARBA" id="ARBA00022491"/>
    </source>
</evidence>
<dbReference type="InterPro" id="IPR009057">
    <property type="entry name" value="Homeodomain-like_sf"/>
</dbReference>
<organism evidence="7">
    <name type="scientific">Gulosibacter sediminis</name>
    <dbReference type="NCBI Taxonomy" id="1729695"/>
    <lineage>
        <taxon>Bacteria</taxon>
        <taxon>Bacillati</taxon>
        <taxon>Actinomycetota</taxon>
        <taxon>Actinomycetes</taxon>
        <taxon>Micrococcales</taxon>
        <taxon>Microbacteriaceae</taxon>
        <taxon>Gulosibacter</taxon>
    </lineage>
</organism>
<keyword evidence="1" id="KW-0678">Repressor</keyword>
<evidence type="ECO:0000256" key="3">
    <source>
        <dbReference type="ARBA" id="ARBA00023125"/>
    </source>
</evidence>
<feature type="DNA-binding region" description="H-T-H motif" evidence="5">
    <location>
        <begin position="36"/>
        <end position="55"/>
    </location>
</feature>